<proteinExistence type="predicted"/>
<organism evidence="2 3">
    <name type="scientific">Coccidioides posadasii RMSCC 3488</name>
    <dbReference type="NCBI Taxonomy" id="454284"/>
    <lineage>
        <taxon>Eukaryota</taxon>
        <taxon>Fungi</taxon>
        <taxon>Dikarya</taxon>
        <taxon>Ascomycota</taxon>
        <taxon>Pezizomycotina</taxon>
        <taxon>Eurotiomycetes</taxon>
        <taxon>Eurotiomycetidae</taxon>
        <taxon>Onygenales</taxon>
        <taxon>Onygenaceae</taxon>
        <taxon>Coccidioides</taxon>
    </lineage>
</organism>
<accession>A0A0J6F8G3</accession>
<evidence type="ECO:0000313" key="3">
    <source>
        <dbReference type="Proteomes" id="UP000054567"/>
    </source>
</evidence>
<feature type="compositionally biased region" description="Polar residues" evidence="1">
    <location>
        <begin position="61"/>
        <end position="81"/>
    </location>
</feature>
<dbReference type="Proteomes" id="UP000054567">
    <property type="component" value="Unassembled WGS sequence"/>
</dbReference>
<gene>
    <name evidence="2" type="ORF">CPAG_01575</name>
</gene>
<reference evidence="2 3" key="1">
    <citation type="submission" date="2007-06" db="EMBL/GenBank/DDBJ databases">
        <title>The Genome Sequence of Coccidioides posadasii RMSCC_3488.</title>
        <authorList>
            <consortium name="Coccidioides Genome Resources Consortium"/>
            <consortium name="The Broad Institute Genome Sequencing Platform"/>
            <person name="Henn M.R."/>
            <person name="Sykes S."/>
            <person name="Young S."/>
            <person name="Jaffe D."/>
            <person name="Berlin A."/>
            <person name="Alvarez P."/>
            <person name="Butler J."/>
            <person name="Gnerre S."/>
            <person name="Grabherr M."/>
            <person name="Mauceli E."/>
            <person name="Brockman W."/>
            <person name="Kodira C."/>
            <person name="Alvarado L."/>
            <person name="Zeng Q."/>
            <person name="Crawford M."/>
            <person name="Antoine C."/>
            <person name="Devon K."/>
            <person name="Galgiani J."/>
            <person name="Orsborn K."/>
            <person name="Lewis M.L."/>
            <person name="Nusbaum C."/>
            <person name="Galagan J."/>
            <person name="Birren B."/>
        </authorList>
    </citation>
    <scope>NUCLEOTIDE SEQUENCE [LARGE SCALE GENOMIC DNA]</scope>
    <source>
        <strain evidence="2 3">RMSCC 3488</strain>
    </source>
</reference>
<protein>
    <submittedName>
        <fullName evidence="2">Uncharacterized protein</fullName>
    </submittedName>
</protein>
<evidence type="ECO:0000256" key="1">
    <source>
        <dbReference type="SAM" id="MobiDB-lite"/>
    </source>
</evidence>
<evidence type="ECO:0000313" key="2">
    <source>
        <dbReference type="EMBL" id="KMM65224.1"/>
    </source>
</evidence>
<reference evidence="3" key="2">
    <citation type="journal article" date="2009" name="Genome Res.">
        <title>Comparative genomic analyses of the human fungal pathogens Coccidioides and their relatives.</title>
        <authorList>
            <person name="Sharpton T.J."/>
            <person name="Stajich J.E."/>
            <person name="Rounsley S.D."/>
            <person name="Gardner M.J."/>
            <person name="Wortman J.R."/>
            <person name="Jordar V.S."/>
            <person name="Maiti R."/>
            <person name="Kodira C.D."/>
            <person name="Neafsey D.E."/>
            <person name="Zeng Q."/>
            <person name="Hung C.-Y."/>
            <person name="McMahan C."/>
            <person name="Muszewska A."/>
            <person name="Grynberg M."/>
            <person name="Mandel M.A."/>
            <person name="Kellner E.M."/>
            <person name="Barker B.M."/>
            <person name="Galgiani J.N."/>
            <person name="Orbach M.J."/>
            <person name="Kirkland T.N."/>
            <person name="Cole G.T."/>
            <person name="Henn M.R."/>
            <person name="Birren B.W."/>
            <person name="Taylor J.W."/>
        </authorList>
    </citation>
    <scope>NUCLEOTIDE SEQUENCE [LARGE SCALE GENOMIC DNA]</scope>
    <source>
        <strain evidence="3">RMSCC 3488</strain>
    </source>
</reference>
<dbReference type="EMBL" id="DS268109">
    <property type="protein sequence ID" value="KMM65224.1"/>
    <property type="molecule type" value="Genomic_DNA"/>
</dbReference>
<dbReference type="VEuPathDB" id="FungiDB:CPAG_01575"/>
<reference evidence="3" key="3">
    <citation type="journal article" date="2010" name="Genome Res.">
        <title>Population genomic sequencing of Coccidioides fungi reveals recent hybridization and transposon control.</title>
        <authorList>
            <person name="Neafsey D.E."/>
            <person name="Barker B.M."/>
            <person name="Sharpton T.J."/>
            <person name="Stajich J.E."/>
            <person name="Park D.J."/>
            <person name="Whiston E."/>
            <person name="Hung C.-Y."/>
            <person name="McMahan C."/>
            <person name="White J."/>
            <person name="Sykes S."/>
            <person name="Heiman D."/>
            <person name="Young S."/>
            <person name="Zeng Q."/>
            <person name="Abouelleil A."/>
            <person name="Aftuck L."/>
            <person name="Bessette D."/>
            <person name="Brown A."/>
            <person name="FitzGerald M."/>
            <person name="Lui A."/>
            <person name="Macdonald J.P."/>
            <person name="Priest M."/>
            <person name="Orbach M.J."/>
            <person name="Galgiani J.N."/>
            <person name="Kirkland T.N."/>
            <person name="Cole G.T."/>
            <person name="Birren B.W."/>
            <person name="Henn M.R."/>
            <person name="Taylor J.W."/>
            <person name="Rounsley S.D."/>
        </authorList>
    </citation>
    <scope>NUCLEOTIDE SEQUENCE [LARGE SCALE GENOMIC DNA]</scope>
    <source>
        <strain evidence="3">RMSCC 3488</strain>
    </source>
</reference>
<dbReference type="AlphaFoldDB" id="A0A0J6F8G3"/>
<sequence length="100" mass="11335">MTWEHVLALGSKGETARKDLNGWLWSTLLRLRCIIMSSSAFPLDCGHQSFREQRLCDQRNQHASAADGQSSTKSETSFDGETQNARLSFHFGRMVTPQEF</sequence>
<name>A0A0J6F8G3_COCPO</name>
<feature type="region of interest" description="Disordered" evidence="1">
    <location>
        <begin position="58"/>
        <end position="81"/>
    </location>
</feature>